<dbReference type="EMBL" id="JAMKFB020000020">
    <property type="protein sequence ID" value="KAL0165310.1"/>
    <property type="molecule type" value="Genomic_DNA"/>
</dbReference>
<feature type="non-terminal residue" evidence="1">
    <location>
        <position position="1"/>
    </location>
</feature>
<dbReference type="AlphaFoldDB" id="A0ABD0NVK9"/>
<evidence type="ECO:0000313" key="1">
    <source>
        <dbReference type="EMBL" id="KAL0165310.1"/>
    </source>
</evidence>
<evidence type="ECO:0000313" key="2">
    <source>
        <dbReference type="Proteomes" id="UP001529510"/>
    </source>
</evidence>
<sequence length="91" mass="10201">SRLFNQADVTSFSNFQRKTGRLPDTCGNDDLDLGIQKRSSTVMFLQGLVQSMFNSLFLTIPDGEVLLYCRTMETLNDFTLYSSGSSAVFLK</sequence>
<comment type="caution">
    <text evidence="1">The sequence shown here is derived from an EMBL/GenBank/DDBJ whole genome shotgun (WGS) entry which is preliminary data.</text>
</comment>
<feature type="non-terminal residue" evidence="1">
    <location>
        <position position="91"/>
    </location>
</feature>
<name>A0ABD0NVK9_CIRMR</name>
<keyword evidence="2" id="KW-1185">Reference proteome</keyword>
<protein>
    <submittedName>
        <fullName evidence="1">Uncharacterized protein</fullName>
    </submittedName>
</protein>
<dbReference type="Proteomes" id="UP001529510">
    <property type="component" value="Unassembled WGS sequence"/>
</dbReference>
<reference evidence="1 2" key="1">
    <citation type="submission" date="2024-05" db="EMBL/GenBank/DDBJ databases">
        <title>Genome sequencing and assembly of Indian major carp, Cirrhinus mrigala (Hamilton, 1822).</title>
        <authorList>
            <person name="Mohindra V."/>
            <person name="Chowdhury L.M."/>
            <person name="Lal K."/>
            <person name="Jena J.K."/>
        </authorList>
    </citation>
    <scope>NUCLEOTIDE SEQUENCE [LARGE SCALE GENOMIC DNA]</scope>
    <source>
        <strain evidence="1">CM1030</strain>
        <tissue evidence="1">Blood</tissue>
    </source>
</reference>
<gene>
    <name evidence="1" type="ORF">M9458_041063</name>
</gene>
<accession>A0ABD0NVK9</accession>
<proteinExistence type="predicted"/>
<organism evidence="1 2">
    <name type="scientific">Cirrhinus mrigala</name>
    <name type="common">Mrigala</name>
    <dbReference type="NCBI Taxonomy" id="683832"/>
    <lineage>
        <taxon>Eukaryota</taxon>
        <taxon>Metazoa</taxon>
        <taxon>Chordata</taxon>
        <taxon>Craniata</taxon>
        <taxon>Vertebrata</taxon>
        <taxon>Euteleostomi</taxon>
        <taxon>Actinopterygii</taxon>
        <taxon>Neopterygii</taxon>
        <taxon>Teleostei</taxon>
        <taxon>Ostariophysi</taxon>
        <taxon>Cypriniformes</taxon>
        <taxon>Cyprinidae</taxon>
        <taxon>Labeoninae</taxon>
        <taxon>Labeonini</taxon>
        <taxon>Cirrhinus</taxon>
    </lineage>
</organism>